<evidence type="ECO:0000259" key="6">
    <source>
        <dbReference type="Pfam" id="PF06305"/>
    </source>
</evidence>
<keyword evidence="4 5" id="KW-0472">Membrane</keyword>
<dbReference type="InterPro" id="IPR010445">
    <property type="entry name" value="LapA_dom"/>
</dbReference>
<dbReference type="eggNOG" id="COG5416">
    <property type="taxonomic scope" value="Bacteria"/>
</dbReference>
<evidence type="ECO:0000256" key="1">
    <source>
        <dbReference type="ARBA" id="ARBA00022475"/>
    </source>
</evidence>
<proteinExistence type="predicted"/>
<keyword evidence="7" id="KW-0315">Glutamine amidotransferase</keyword>
<gene>
    <name evidence="7" type="ORF">MOC_2884</name>
</gene>
<evidence type="ECO:0000313" key="8">
    <source>
        <dbReference type="Proteomes" id="UP000029492"/>
    </source>
</evidence>
<organism evidence="7 8">
    <name type="scientific">Methylobacterium oryzae CBMB20</name>
    <dbReference type="NCBI Taxonomy" id="693986"/>
    <lineage>
        <taxon>Bacteria</taxon>
        <taxon>Pseudomonadati</taxon>
        <taxon>Pseudomonadota</taxon>
        <taxon>Alphaproteobacteria</taxon>
        <taxon>Hyphomicrobiales</taxon>
        <taxon>Methylobacteriaceae</taxon>
        <taxon>Methylobacterium</taxon>
    </lineage>
</organism>
<evidence type="ECO:0000256" key="5">
    <source>
        <dbReference type="SAM" id="Phobius"/>
    </source>
</evidence>
<evidence type="ECO:0000256" key="4">
    <source>
        <dbReference type="ARBA" id="ARBA00023136"/>
    </source>
</evidence>
<feature type="transmembrane region" description="Helical" evidence="5">
    <location>
        <begin position="52"/>
        <end position="72"/>
    </location>
</feature>
<keyword evidence="2 5" id="KW-0812">Transmembrane</keyword>
<evidence type="ECO:0000256" key="3">
    <source>
        <dbReference type="ARBA" id="ARBA00022989"/>
    </source>
</evidence>
<dbReference type="KEGG" id="mor:MOC_2884"/>
<reference evidence="7 8" key="1">
    <citation type="journal article" date="2014" name="PLoS ONE">
        <title>Genome Information of Methylobacterium oryzae, a Plant-Probiotic Methylotroph in the Phyllosphere.</title>
        <authorList>
            <person name="Kwak M.J."/>
            <person name="Jeong H."/>
            <person name="Madhaiyan M."/>
            <person name="Lee Y."/>
            <person name="Sa T.M."/>
            <person name="Oh T.K."/>
            <person name="Kim J.F."/>
        </authorList>
    </citation>
    <scope>NUCLEOTIDE SEQUENCE [LARGE SCALE GENOMIC DNA]</scope>
    <source>
        <strain evidence="7 8">CBMB20</strain>
    </source>
</reference>
<keyword evidence="3 5" id="KW-1133">Transmembrane helix</keyword>
<dbReference type="EMBL" id="CP003811">
    <property type="protein sequence ID" value="AIQ90639.1"/>
    <property type="molecule type" value="Genomic_DNA"/>
</dbReference>
<keyword evidence="8" id="KW-1185">Reference proteome</keyword>
<keyword evidence="1" id="KW-1003">Cell membrane</keyword>
<evidence type="ECO:0000256" key="2">
    <source>
        <dbReference type="ARBA" id="ARBA00022692"/>
    </source>
</evidence>
<dbReference type="GO" id="GO:0016740">
    <property type="term" value="F:transferase activity"/>
    <property type="evidence" value="ECO:0007669"/>
    <property type="project" value="UniProtKB-KW"/>
</dbReference>
<dbReference type="STRING" id="693986.MOC_2884"/>
<evidence type="ECO:0000313" key="7">
    <source>
        <dbReference type="EMBL" id="AIQ90639.1"/>
    </source>
</evidence>
<dbReference type="AlphaFoldDB" id="A0A089Q7T6"/>
<dbReference type="GO" id="GO:0005886">
    <property type="term" value="C:plasma membrane"/>
    <property type="evidence" value="ECO:0007669"/>
    <property type="project" value="InterPro"/>
</dbReference>
<accession>A0A089Q7T6</accession>
<sequence>MSAMIRFLKSLVLLPIAALVILLAVANRAPVQLSFDPFNADAPVFSVALPLYAILFGAVALGIVVGGIFTWLGQGKTRARARYHRREAVRYEREATRLRTYAPESETAGTYTVPNTGRTVLPAPR</sequence>
<dbReference type="Proteomes" id="UP000029492">
    <property type="component" value="Chromosome"/>
</dbReference>
<protein>
    <submittedName>
        <fullName evidence="7">GMP synthase, Glutamine amidotransferase domain protein</fullName>
    </submittedName>
</protein>
<name>A0A089Q7T6_9HYPH</name>
<dbReference type="Pfam" id="PF06305">
    <property type="entry name" value="LapA_dom"/>
    <property type="match status" value="1"/>
</dbReference>
<dbReference type="HOGENOM" id="CLU_154612_1_0_5"/>
<feature type="domain" description="Lipopolysaccharide assembly protein A" evidence="6">
    <location>
        <begin position="27"/>
        <end position="94"/>
    </location>
</feature>